<organism evidence="1 2">
    <name type="scientific">Bacillus phage JL</name>
    <dbReference type="NCBI Taxonomy" id="1296655"/>
    <lineage>
        <taxon>Viruses</taxon>
        <taxon>Duplodnaviria</taxon>
        <taxon>Heunggongvirae</taxon>
        <taxon>Uroviricota</taxon>
        <taxon>Caudoviricetes</taxon>
        <taxon>Herelleviridae</taxon>
        <taxon>Spounavirinae</taxon>
        <taxon>Siminovitchvirus</taxon>
        <taxon>Siminovitchvirus JL</taxon>
    </lineage>
</organism>
<dbReference type="RefSeq" id="YP_009215781.1">
    <property type="nucleotide sequence ID" value="NC_028982.1"/>
</dbReference>
<accession>S5MAT3</accession>
<dbReference type="GeneID" id="26642341"/>
<sequence>MLPTHSQDMASTINKTTKGECHNHMSQNNFSISKPLIGTDPSYGADRDYIDKQFNSIQQGTAPTCIVCTNTAGFKLIPKLTHLNTAEIQDRGYVCEHCLKQQYFKPEEYGIRPIPTPNNIGGSLL</sequence>
<gene>
    <name evidence="1" type="ORF">JL_1</name>
</gene>
<keyword evidence="2" id="KW-1185">Reference proteome</keyword>
<protein>
    <submittedName>
        <fullName evidence="1">Uncharacterized protein</fullName>
    </submittedName>
</protein>
<evidence type="ECO:0000313" key="2">
    <source>
        <dbReference type="Proteomes" id="UP000015092"/>
    </source>
</evidence>
<proteinExistence type="predicted"/>
<dbReference type="EMBL" id="KC595512">
    <property type="protein sequence ID" value="AGR46884.1"/>
    <property type="molecule type" value="Genomic_DNA"/>
</dbReference>
<dbReference type="KEGG" id="vg:26642341"/>
<evidence type="ECO:0000313" key="1">
    <source>
        <dbReference type="EMBL" id="AGR46884.1"/>
    </source>
</evidence>
<dbReference type="Proteomes" id="UP000015092">
    <property type="component" value="Segment"/>
</dbReference>
<name>S5MAT3_9CAUD</name>
<reference evidence="1 2" key="1">
    <citation type="journal article" date="2014" name="Genome Announc.">
        <title>Genome Sequences of Three Novel Bacillus cereus Bacteriophages.</title>
        <authorList>
            <person name="Grose J.H."/>
            <person name="Jensen J.D."/>
            <person name="Merrill B.D."/>
            <person name="Fisher J.N."/>
            <person name="Burnett S.H."/>
            <person name="Breakwell D.P."/>
        </authorList>
    </citation>
    <scope>NUCLEOTIDE SEQUENCE [LARGE SCALE GENOMIC DNA]</scope>
</reference>
<dbReference type="OrthoDB" id="32596at10239"/>